<comment type="caution">
    <text evidence="1">The sequence shown here is derived from an EMBL/GenBank/DDBJ whole genome shotgun (WGS) entry which is preliminary data.</text>
</comment>
<proteinExistence type="predicted"/>
<reference evidence="1 2" key="1">
    <citation type="journal article" date="2019" name="Int. J. Syst. Evol. Microbiol.">
        <title>The Global Catalogue of Microorganisms (GCM) 10K type strain sequencing project: providing services to taxonomists for standard genome sequencing and annotation.</title>
        <authorList>
            <consortium name="The Broad Institute Genomics Platform"/>
            <consortium name="The Broad Institute Genome Sequencing Center for Infectious Disease"/>
            <person name="Wu L."/>
            <person name="Ma J."/>
        </authorList>
    </citation>
    <scope>NUCLEOTIDE SEQUENCE [LARGE SCALE GENOMIC DNA]</scope>
    <source>
        <strain evidence="1 2">XZGYJ-43</strain>
    </source>
</reference>
<protein>
    <recommendedName>
        <fullName evidence="3">EF-hand domain-containing protein</fullName>
    </recommendedName>
</protein>
<organism evidence="1 2">
    <name type="scientific">Halospeciosus flavus</name>
    <dbReference type="NCBI Taxonomy" id="3032283"/>
    <lineage>
        <taxon>Archaea</taxon>
        <taxon>Methanobacteriati</taxon>
        <taxon>Methanobacteriota</taxon>
        <taxon>Stenosarchaea group</taxon>
        <taxon>Halobacteria</taxon>
        <taxon>Halobacteriales</taxon>
        <taxon>Halobacteriaceae</taxon>
        <taxon>Halospeciosus</taxon>
    </lineage>
</organism>
<dbReference type="EMBL" id="JBHTAR010000011">
    <property type="protein sequence ID" value="MFC7200391.1"/>
    <property type="molecule type" value="Genomic_DNA"/>
</dbReference>
<dbReference type="Proteomes" id="UP001596447">
    <property type="component" value="Unassembled WGS sequence"/>
</dbReference>
<evidence type="ECO:0000313" key="2">
    <source>
        <dbReference type="Proteomes" id="UP001596447"/>
    </source>
</evidence>
<accession>A0ABD5Z5F1</accession>
<evidence type="ECO:0008006" key="3">
    <source>
        <dbReference type="Google" id="ProtNLM"/>
    </source>
</evidence>
<dbReference type="AlphaFoldDB" id="A0ABD5Z5F1"/>
<gene>
    <name evidence="1" type="ORF">ACFQJ9_13385</name>
</gene>
<sequence>MDDLDGDGLTTGESVSRFLNIEGFADTQGTIATEAPRCVNVPTIRILDDNVDVPLLEVVTAFVLNDD</sequence>
<keyword evidence="2" id="KW-1185">Reference proteome</keyword>
<evidence type="ECO:0000313" key="1">
    <source>
        <dbReference type="EMBL" id="MFC7200391.1"/>
    </source>
</evidence>
<name>A0ABD5Z5F1_9EURY</name>
<dbReference type="RefSeq" id="WP_279527171.1">
    <property type="nucleotide sequence ID" value="NZ_CP122312.1"/>
</dbReference>